<dbReference type="Proteomes" id="UP001139477">
    <property type="component" value="Unassembled WGS sequence"/>
</dbReference>
<evidence type="ECO:0000313" key="1">
    <source>
        <dbReference type="EMBL" id="MCP1167248.1"/>
    </source>
</evidence>
<dbReference type="AlphaFoldDB" id="A0A9X2JMS8"/>
<accession>A0A9X2JMS8</accession>
<sequence>MLNLDDLPRLGNHRFSQTVIGYVVHDRTAAILRPCRHRLSARTYRNARQDAFDIWAAYTTELSA</sequence>
<protein>
    <submittedName>
        <fullName evidence="1">Uncharacterized protein</fullName>
    </submittedName>
</protein>
<proteinExistence type="predicted"/>
<name>A0A9X2JMS8_9RHOB</name>
<organism evidence="1 2">
    <name type="scientific">Limimaricola litoreus</name>
    <dbReference type="NCBI Taxonomy" id="2955316"/>
    <lineage>
        <taxon>Bacteria</taxon>
        <taxon>Pseudomonadati</taxon>
        <taxon>Pseudomonadota</taxon>
        <taxon>Alphaproteobacteria</taxon>
        <taxon>Rhodobacterales</taxon>
        <taxon>Paracoccaceae</taxon>
        <taxon>Limimaricola</taxon>
    </lineage>
</organism>
<reference evidence="1" key="1">
    <citation type="submission" date="2022-06" db="EMBL/GenBank/DDBJ databases">
        <title>Limimaricola sediminis sp. nov., isolated from an intertidal sediment.</title>
        <authorList>
            <person name="Shao X."/>
        </authorList>
    </citation>
    <scope>NUCLEOTIDE SEQUENCE</scope>
    <source>
        <strain evidence="1">ASW11-118</strain>
    </source>
</reference>
<gene>
    <name evidence="1" type="ORF">NHG85_01680</name>
</gene>
<keyword evidence="2" id="KW-1185">Reference proteome</keyword>
<comment type="caution">
    <text evidence="1">The sequence shown here is derived from an EMBL/GenBank/DDBJ whole genome shotgun (WGS) entry which is preliminary data.</text>
</comment>
<dbReference type="EMBL" id="JAMYXC010000025">
    <property type="protein sequence ID" value="MCP1167248.1"/>
    <property type="molecule type" value="Genomic_DNA"/>
</dbReference>
<dbReference type="RefSeq" id="WP_253329189.1">
    <property type="nucleotide sequence ID" value="NZ_JAMYXC010000025.1"/>
</dbReference>
<evidence type="ECO:0000313" key="2">
    <source>
        <dbReference type="Proteomes" id="UP001139477"/>
    </source>
</evidence>